<accession>A0A1G4J7U7</accession>
<protein>
    <submittedName>
        <fullName evidence="2">LAME_0D03422g1_1</fullName>
    </submittedName>
</protein>
<feature type="chain" id="PRO_5009235910" evidence="1">
    <location>
        <begin position="19"/>
        <end position="215"/>
    </location>
</feature>
<keyword evidence="3" id="KW-1185">Reference proteome</keyword>
<organism evidence="2 3">
    <name type="scientific">Lachancea meyersii CBS 8951</name>
    <dbReference type="NCBI Taxonomy" id="1266667"/>
    <lineage>
        <taxon>Eukaryota</taxon>
        <taxon>Fungi</taxon>
        <taxon>Dikarya</taxon>
        <taxon>Ascomycota</taxon>
        <taxon>Saccharomycotina</taxon>
        <taxon>Saccharomycetes</taxon>
        <taxon>Saccharomycetales</taxon>
        <taxon>Saccharomycetaceae</taxon>
        <taxon>Lachancea</taxon>
    </lineage>
</organism>
<keyword evidence="1" id="KW-0732">Signal</keyword>
<reference evidence="3" key="1">
    <citation type="submission" date="2016-03" db="EMBL/GenBank/DDBJ databases">
        <authorList>
            <person name="Devillers Hugo."/>
        </authorList>
    </citation>
    <scope>NUCLEOTIDE SEQUENCE [LARGE SCALE GENOMIC DNA]</scope>
</reference>
<evidence type="ECO:0000313" key="3">
    <source>
        <dbReference type="Proteomes" id="UP000191144"/>
    </source>
</evidence>
<proteinExistence type="predicted"/>
<dbReference type="OrthoDB" id="4033961at2759"/>
<sequence>MLQLIISPAILLISTVIPLQLTIEYLNLGGSGAESSSLSVSLLKFWCLHAMIRVVPNPLVYIFQSLPLSNIAELAAWLVLAKELVSQFCRLETAKGLRVDPNTPASKEPRSGWASYFLSISNPPPTDRYVFGQLTFYTLKIMDRWPLDLQILDTSFRTVMVWISRIRSKSLVKPEEPPTGWAWSYQWFAGQTTRTNRSDEEYDLLEDVIEDIKRS</sequence>
<gene>
    <name evidence="2" type="ORF">LAME_0D03422G</name>
</gene>
<dbReference type="EMBL" id="LT598482">
    <property type="protein sequence ID" value="SCU85891.1"/>
    <property type="molecule type" value="Genomic_DNA"/>
</dbReference>
<feature type="signal peptide" evidence="1">
    <location>
        <begin position="1"/>
        <end position="18"/>
    </location>
</feature>
<dbReference type="Proteomes" id="UP000191144">
    <property type="component" value="Chromosome D"/>
</dbReference>
<evidence type="ECO:0000256" key="1">
    <source>
        <dbReference type="SAM" id="SignalP"/>
    </source>
</evidence>
<evidence type="ECO:0000313" key="2">
    <source>
        <dbReference type="EMBL" id="SCU85891.1"/>
    </source>
</evidence>
<dbReference type="AlphaFoldDB" id="A0A1G4J7U7"/>
<name>A0A1G4J7U7_9SACH</name>